<evidence type="ECO:0000256" key="3">
    <source>
        <dbReference type="ARBA" id="ARBA00004626"/>
    </source>
</evidence>
<dbReference type="InterPro" id="IPR050839">
    <property type="entry name" value="Rho-assoc_Ser/Thr_Kinase"/>
</dbReference>
<dbReference type="SUPFAM" id="SSF56112">
    <property type="entry name" value="Protein kinase-like (PK-like)"/>
    <property type="match status" value="1"/>
</dbReference>
<dbReference type="Gene3D" id="2.30.29.30">
    <property type="entry name" value="Pleckstrin-homology domain (PH domain)/Phosphotyrosine-binding domain (PTB)"/>
    <property type="match status" value="1"/>
</dbReference>
<evidence type="ECO:0000256" key="27">
    <source>
        <dbReference type="SAM" id="MobiDB-lite"/>
    </source>
</evidence>
<evidence type="ECO:0000256" key="1">
    <source>
        <dbReference type="ARBA" id="ARBA00001946"/>
    </source>
</evidence>
<dbReference type="GO" id="GO:0005524">
    <property type="term" value="F:ATP binding"/>
    <property type="evidence" value="ECO:0007669"/>
    <property type="project" value="UniProtKB-UniRule"/>
</dbReference>
<evidence type="ECO:0000256" key="5">
    <source>
        <dbReference type="ARBA" id="ARBA00012513"/>
    </source>
</evidence>
<dbReference type="PROSITE" id="PS00107">
    <property type="entry name" value="PROTEIN_KINASE_ATP"/>
    <property type="match status" value="1"/>
</dbReference>
<dbReference type="Gene3D" id="3.30.60.20">
    <property type="match status" value="1"/>
</dbReference>
<keyword evidence="16" id="KW-0460">Magnesium</keyword>
<keyword evidence="31" id="KW-1185">Reference proteome</keyword>
<keyword evidence="6" id="KW-0963">Cytoplasm</keyword>
<feature type="coiled-coil region" evidence="26">
    <location>
        <begin position="439"/>
        <end position="680"/>
    </location>
</feature>
<evidence type="ECO:0000256" key="10">
    <source>
        <dbReference type="ARBA" id="ARBA00022723"/>
    </source>
</evidence>
<dbReference type="PROSITE" id="PS51285">
    <property type="entry name" value="AGC_KINASE_CTER"/>
    <property type="match status" value="1"/>
</dbReference>
<evidence type="ECO:0000256" key="6">
    <source>
        <dbReference type="ARBA" id="ARBA00022490"/>
    </source>
</evidence>
<comment type="subunit">
    <text evidence="21">Interacts with rho-1.</text>
</comment>
<dbReference type="InterPro" id="IPR011009">
    <property type="entry name" value="Kinase-like_dom_sf"/>
</dbReference>
<evidence type="ECO:0000256" key="26">
    <source>
        <dbReference type="SAM" id="Coils"/>
    </source>
</evidence>
<dbReference type="GO" id="GO:0031032">
    <property type="term" value="P:actomyosin structure organization"/>
    <property type="evidence" value="ECO:0007669"/>
    <property type="project" value="TreeGrafter"/>
</dbReference>
<dbReference type="InterPro" id="IPR008271">
    <property type="entry name" value="Ser/Thr_kinase_AS"/>
</dbReference>
<dbReference type="GO" id="GO:0008270">
    <property type="term" value="F:zinc ion binding"/>
    <property type="evidence" value="ECO:0007669"/>
    <property type="project" value="UniProtKB-KW"/>
</dbReference>
<feature type="region of interest" description="Disordered" evidence="27">
    <location>
        <begin position="1276"/>
        <end position="1335"/>
    </location>
</feature>
<dbReference type="EC" id="2.7.11.1" evidence="5"/>
<dbReference type="InterPro" id="IPR017441">
    <property type="entry name" value="Protein_kinase_ATP_BS"/>
</dbReference>
<reference evidence="32" key="1">
    <citation type="submission" date="2022-11" db="UniProtKB">
        <authorList>
            <consortium name="WormBaseParasite"/>
        </authorList>
    </citation>
    <scope>IDENTIFICATION</scope>
</reference>
<feature type="domain" description="Protein kinase" evidence="28">
    <location>
        <begin position="69"/>
        <end position="331"/>
    </location>
</feature>
<keyword evidence="7" id="KW-0723">Serine/threonine-protein kinase</keyword>
<feature type="region of interest" description="Disordered" evidence="27">
    <location>
        <begin position="928"/>
        <end position="947"/>
    </location>
</feature>
<evidence type="ECO:0000256" key="9">
    <source>
        <dbReference type="ARBA" id="ARBA00022679"/>
    </source>
</evidence>
<keyword evidence="17" id="KW-0896">Oogenesis</keyword>
<feature type="domain" description="Phorbol-ester/DAG-type" evidence="29">
    <location>
        <begin position="1179"/>
        <end position="1232"/>
    </location>
</feature>
<dbReference type="FunFam" id="3.30.200.20:FF:000072">
    <property type="entry name" value="Rho-associated protein kinase 2"/>
    <property type="match status" value="1"/>
</dbReference>
<evidence type="ECO:0000256" key="8">
    <source>
        <dbReference type="ARBA" id="ARBA00022553"/>
    </source>
</evidence>
<evidence type="ECO:0000256" key="14">
    <source>
        <dbReference type="ARBA" id="ARBA00022833"/>
    </source>
</evidence>
<dbReference type="GO" id="GO:0005856">
    <property type="term" value="C:cytoskeleton"/>
    <property type="evidence" value="ECO:0007669"/>
    <property type="project" value="UniProtKB-SubCell"/>
</dbReference>
<feature type="coiled-coil region" evidence="26">
    <location>
        <begin position="723"/>
        <end position="848"/>
    </location>
</feature>
<comment type="function">
    <text evidence="20">Negatively regulates mel-11 to relieve the inhibition of mlc-4, allowing contraction of the circumferentially oriented microfilaments in epidermal cells and thereby regulating myosin II contractility during spermathecal contraction, cleavage furrow contraction in early embryos, and embryonic elongation and morphogenesis. Required for P-cell migration. May also play a role in oocyte cellularization.</text>
</comment>
<evidence type="ECO:0000313" key="31">
    <source>
        <dbReference type="Proteomes" id="UP000887540"/>
    </source>
</evidence>
<keyword evidence="12" id="KW-0863">Zinc-finger</keyword>
<keyword evidence="18 26" id="KW-0175">Coiled coil</keyword>
<keyword evidence="11 25" id="KW-0547">Nucleotide-binding</keyword>
<dbReference type="GO" id="GO:0032154">
    <property type="term" value="C:cleavage furrow"/>
    <property type="evidence" value="ECO:0007669"/>
    <property type="project" value="UniProtKB-SubCell"/>
</dbReference>
<dbReference type="SUPFAM" id="SSF57889">
    <property type="entry name" value="Cysteine-rich domain"/>
    <property type="match status" value="1"/>
</dbReference>
<evidence type="ECO:0000259" key="29">
    <source>
        <dbReference type="PROSITE" id="PS50081"/>
    </source>
</evidence>
<dbReference type="GO" id="GO:1901888">
    <property type="term" value="P:regulation of cell junction assembly"/>
    <property type="evidence" value="ECO:0007669"/>
    <property type="project" value="TreeGrafter"/>
</dbReference>
<dbReference type="PANTHER" id="PTHR22988:SF73">
    <property type="entry name" value="RHO-ASSOCIATED PROTEIN KINASE"/>
    <property type="match status" value="1"/>
</dbReference>
<proteinExistence type="inferred from homology"/>
<dbReference type="InterPro" id="IPR002219">
    <property type="entry name" value="PKC_DAG/PE"/>
</dbReference>
<evidence type="ECO:0000256" key="17">
    <source>
        <dbReference type="ARBA" id="ARBA00022943"/>
    </source>
</evidence>
<dbReference type="InterPro" id="IPR046349">
    <property type="entry name" value="C1-like_sf"/>
</dbReference>
<feature type="compositionally biased region" description="Basic and acidic residues" evidence="27">
    <location>
        <begin position="928"/>
        <end position="937"/>
    </location>
</feature>
<evidence type="ECO:0000259" key="30">
    <source>
        <dbReference type="PROSITE" id="PS51285"/>
    </source>
</evidence>
<dbReference type="Gene3D" id="1.10.510.10">
    <property type="entry name" value="Transferase(Phosphotransferase) domain 1"/>
    <property type="match status" value="1"/>
</dbReference>
<evidence type="ECO:0000256" key="22">
    <source>
        <dbReference type="ARBA" id="ARBA00068946"/>
    </source>
</evidence>
<dbReference type="InterPro" id="IPR000961">
    <property type="entry name" value="AGC-kinase_C"/>
</dbReference>
<comment type="subcellular location">
    <subcellularLocation>
        <location evidence="3">Cleavage furrow</location>
    </subcellularLocation>
    <subcellularLocation>
        <location evidence="2">Cytoplasm</location>
        <location evidence="2">Cytoskeleton</location>
    </subcellularLocation>
</comment>
<dbReference type="GO" id="GO:0048477">
    <property type="term" value="P:oogenesis"/>
    <property type="evidence" value="ECO:0007669"/>
    <property type="project" value="UniProtKB-KW"/>
</dbReference>
<dbReference type="PROSITE" id="PS50011">
    <property type="entry name" value="PROTEIN_KINASE_DOM"/>
    <property type="match status" value="1"/>
</dbReference>
<evidence type="ECO:0000256" key="23">
    <source>
        <dbReference type="ARBA" id="ARBA00079005"/>
    </source>
</evidence>
<accession>A0A914D6V8</accession>
<feature type="domain" description="AGC-kinase C-terminal" evidence="30">
    <location>
        <begin position="334"/>
        <end position="403"/>
    </location>
</feature>
<dbReference type="SMART" id="SM00220">
    <property type="entry name" value="S_TKc"/>
    <property type="match status" value="1"/>
</dbReference>
<comment type="similarity">
    <text evidence="4">Belongs to the protein kinase superfamily. AGC Ser/Thr protein kinase family.</text>
</comment>
<keyword evidence="8" id="KW-0597">Phosphoprotein</keyword>
<evidence type="ECO:0000256" key="20">
    <source>
        <dbReference type="ARBA" id="ARBA00053856"/>
    </source>
</evidence>
<evidence type="ECO:0000256" key="4">
    <source>
        <dbReference type="ARBA" id="ARBA00009903"/>
    </source>
</evidence>
<comment type="cofactor">
    <cofactor evidence="1">
        <name>Mg(2+)</name>
        <dbReference type="ChEBI" id="CHEBI:18420"/>
    </cofactor>
</comment>
<dbReference type="InterPro" id="IPR000719">
    <property type="entry name" value="Prot_kinase_dom"/>
</dbReference>
<evidence type="ECO:0000256" key="19">
    <source>
        <dbReference type="ARBA" id="ARBA00023212"/>
    </source>
</evidence>
<organism evidence="31 32">
    <name type="scientific">Acrobeloides nanus</name>
    <dbReference type="NCBI Taxonomy" id="290746"/>
    <lineage>
        <taxon>Eukaryota</taxon>
        <taxon>Metazoa</taxon>
        <taxon>Ecdysozoa</taxon>
        <taxon>Nematoda</taxon>
        <taxon>Chromadorea</taxon>
        <taxon>Rhabditida</taxon>
        <taxon>Tylenchina</taxon>
        <taxon>Cephalobomorpha</taxon>
        <taxon>Cephaloboidea</taxon>
        <taxon>Cephalobidae</taxon>
        <taxon>Acrobeloides</taxon>
    </lineage>
</organism>
<dbReference type="CDD" id="cd20813">
    <property type="entry name" value="C1_ROCK"/>
    <property type="match status" value="1"/>
</dbReference>
<feature type="compositionally biased region" description="Low complexity" evidence="27">
    <location>
        <begin position="1290"/>
        <end position="1313"/>
    </location>
</feature>
<dbReference type="SMART" id="SM00109">
    <property type="entry name" value="C1"/>
    <property type="match status" value="1"/>
</dbReference>
<dbReference type="GO" id="GO:0007266">
    <property type="term" value="P:Rho protein signal transduction"/>
    <property type="evidence" value="ECO:0007669"/>
    <property type="project" value="TreeGrafter"/>
</dbReference>
<dbReference type="GO" id="GO:0000281">
    <property type="term" value="P:mitotic cytokinesis"/>
    <property type="evidence" value="ECO:0007669"/>
    <property type="project" value="TreeGrafter"/>
</dbReference>
<dbReference type="SMART" id="SM00133">
    <property type="entry name" value="S_TK_X"/>
    <property type="match status" value="1"/>
</dbReference>
<keyword evidence="14" id="KW-0862">Zinc</keyword>
<protein>
    <recommendedName>
        <fullName evidence="22">Rho-associated protein kinase let-502</fullName>
        <ecNumber evidence="5">2.7.11.1</ecNumber>
    </recommendedName>
    <alternativeName>
        <fullName evidence="23">Lethal protein 502</fullName>
    </alternativeName>
    <alternativeName>
        <fullName evidence="24">Rho-binding kinase let-502</fullName>
    </alternativeName>
</protein>
<dbReference type="GO" id="GO:0005737">
    <property type="term" value="C:cytoplasm"/>
    <property type="evidence" value="ECO:0007669"/>
    <property type="project" value="TreeGrafter"/>
</dbReference>
<dbReference type="InterPro" id="IPR011993">
    <property type="entry name" value="PH-like_dom_sf"/>
</dbReference>
<evidence type="ECO:0000256" key="2">
    <source>
        <dbReference type="ARBA" id="ARBA00004245"/>
    </source>
</evidence>
<keyword evidence="15 25" id="KW-0067">ATP-binding</keyword>
<evidence type="ECO:0000256" key="16">
    <source>
        <dbReference type="ARBA" id="ARBA00022842"/>
    </source>
</evidence>
<dbReference type="PROSITE" id="PS50081">
    <property type="entry name" value="ZF_DAG_PE_2"/>
    <property type="match status" value="1"/>
</dbReference>
<evidence type="ECO:0000256" key="21">
    <source>
        <dbReference type="ARBA" id="ARBA00065158"/>
    </source>
</evidence>
<keyword evidence="17" id="KW-0221">Differentiation</keyword>
<dbReference type="PROSITE" id="PS00108">
    <property type="entry name" value="PROTEIN_KINASE_ST"/>
    <property type="match status" value="1"/>
</dbReference>
<evidence type="ECO:0000256" key="13">
    <source>
        <dbReference type="ARBA" id="ARBA00022777"/>
    </source>
</evidence>
<evidence type="ECO:0000256" key="12">
    <source>
        <dbReference type="ARBA" id="ARBA00022771"/>
    </source>
</evidence>
<evidence type="ECO:0000313" key="32">
    <source>
        <dbReference type="WBParaSite" id="ACRNAN_scaffold2021.g23965.t1"/>
    </source>
</evidence>
<dbReference type="FunFam" id="1.10.510.10:FF:000047">
    <property type="entry name" value="Rho-associated protein kinase 1"/>
    <property type="match status" value="1"/>
</dbReference>
<dbReference type="Proteomes" id="UP000887540">
    <property type="component" value="Unplaced"/>
</dbReference>
<evidence type="ECO:0000256" key="25">
    <source>
        <dbReference type="PROSITE-ProRule" id="PRU10141"/>
    </source>
</evidence>
<keyword evidence="10" id="KW-0479">Metal-binding</keyword>
<evidence type="ECO:0000256" key="18">
    <source>
        <dbReference type="ARBA" id="ARBA00023054"/>
    </source>
</evidence>
<sequence length="1335" mass="154237">MEESERLAKQLLDPKSTLNVDGLLDAIIALFNDCNYPVLKRIRNIDTFLTRNEATIRKLLASRLKGSDFQLIKVIGRGAFGEVQLVRHNATQKVYAMKLLDKNEMIRRSDSAFFWEERDIMAHANSEWIVQLHYAFQDLRHLYMVMEFMPGGDLVNLMANYDIPESWAQFYTAELVLALDAIHSLGYIHRDVKPDNMLISRSGHVKLADFGTCVKMNDDGLVRCSTAVGTPDYISPEVLSSQGSEGVYGREVDWWSVGVFLYEMLFGETPFYADSLMNTYARIMNHSRELRFPDDVQVSNNAKDIIKKFLSESSKRLGRDGVAAVKAHPFFQNSQINFDTIRNATPPVVPELKGDDDTSHFEDVDDKDNAPVDNFQIPKAFTGNQLPFIGFTYLNELGPIGVIQNSLAIIQEPVTPTSTIETGVNISTNLSPDINNSMWEEERRRFEELKEELNGHKTQAKEIEMKLQEERHQVEIKNAKIRSLEEQFSKKNETDERAQMLELELREAKERLQKMIEAEERARERQKELVSDIDKHMNKMAFLEESLNQSRESERLILTESQKLRDEIENERNMAQRHAAKIQILVEQIDVLKRELSEARDRESLMRTQIRQLKEEKLLIEREQNIHNGMRNDETQKSLAESNNEIRRLEAELHKFSSKSEDLKKKLDDVNEQKIVIESKFDHIARELASKIENEQCNSKELWKLRSEKAVLESHMLSIGNAKKNLEYRLHELQEQLEIEQNFASVFKHELQVKREEIAEKERRLECIADLETQLDEMDGQLRSERLARQMAEENIGTLDKEKAVLKAELMQIVQRHEKEIAAKNTSMNHLSQREVELNEEVRRLHNELESVSRFQQNNTPISMSSDTRHNSSLNISNISMISFKGLDKQDLETLTREQLIIRCQREMASKQAVIDKLLLLGQTKGIGEDRKNQSRSEKKKKEKNRLRQEVEVEYREELLKYKQTIDQYHSDLDYMQEQLLNEQDIRQGMEAELMELRQFAEEVKARRQNDSDIDLQNVDARNLSVFKHPDSLQTSHGGPQTMHSTLAFESLAYIRLSPSGGNKRKTNWTSVRMQISEAFLLFYKLLNGRPQSSPVIRIDTTLLHHVRKVSAADVRSADSKQIPLIFQIMYELEDDSMTRSNSSRRESASDLTVSTSSLFNSKDVDKSSFGSEKNLHKNHDFVELTFHMPTSCDFCQRQLSRAFRPPPALECKRCRLKFHAEHRDKNELPHCKHQNFDSYRARELLVLTESEELCLYWVNLLKKVIDSRSVMRSNSIIHQPHRSRGAAGGTTRSTGSNPSKSIGSSKSSILPTVGPPVARHGSESHLNFPPQFNE</sequence>
<evidence type="ECO:0000256" key="15">
    <source>
        <dbReference type="ARBA" id="ARBA00022840"/>
    </source>
</evidence>
<keyword evidence="9" id="KW-0808">Transferase</keyword>
<keyword evidence="19" id="KW-0206">Cytoskeleton</keyword>
<dbReference type="Gene3D" id="3.30.200.20">
    <property type="entry name" value="Phosphorylase Kinase, domain 1"/>
    <property type="match status" value="1"/>
</dbReference>
<evidence type="ECO:0000256" key="7">
    <source>
        <dbReference type="ARBA" id="ARBA00022527"/>
    </source>
</evidence>
<name>A0A914D6V8_9BILA</name>
<dbReference type="PANTHER" id="PTHR22988">
    <property type="entry name" value="MYOTONIC DYSTROPHY S/T KINASE-RELATED"/>
    <property type="match status" value="1"/>
</dbReference>
<keyword evidence="13" id="KW-0418">Kinase</keyword>
<dbReference type="Pfam" id="PF00069">
    <property type="entry name" value="Pkinase"/>
    <property type="match status" value="1"/>
</dbReference>
<evidence type="ECO:0000256" key="11">
    <source>
        <dbReference type="ARBA" id="ARBA00022741"/>
    </source>
</evidence>
<feature type="binding site" evidence="25">
    <location>
        <position position="98"/>
    </location>
    <ligand>
        <name>ATP</name>
        <dbReference type="ChEBI" id="CHEBI:30616"/>
    </ligand>
</feature>
<dbReference type="GO" id="GO:0030866">
    <property type="term" value="P:cortical actin cytoskeleton organization"/>
    <property type="evidence" value="ECO:0007669"/>
    <property type="project" value="TreeGrafter"/>
</dbReference>
<evidence type="ECO:0000256" key="24">
    <source>
        <dbReference type="ARBA" id="ARBA00082807"/>
    </source>
</evidence>
<dbReference type="GO" id="GO:0072518">
    <property type="term" value="F:Rho-dependent protein serine/threonine kinase activity"/>
    <property type="evidence" value="ECO:0007669"/>
    <property type="project" value="TreeGrafter"/>
</dbReference>
<dbReference type="GO" id="GO:0048598">
    <property type="term" value="P:embryonic morphogenesis"/>
    <property type="evidence" value="ECO:0007669"/>
    <property type="project" value="TreeGrafter"/>
</dbReference>
<dbReference type="WBParaSite" id="ACRNAN_scaffold2021.g23965.t1">
    <property type="protein sequence ID" value="ACRNAN_scaffold2021.g23965.t1"/>
    <property type="gene ID" value="ACRNAN_scaffold2021.g23965"/>
</dbReference>
<evidence type="ECO:0000259" key="28">
    <source>
        <dbReference type="PROSITE" id="PS50011"/>
    </source>
</evidence>